<evidence type="ECO:0000313" key="11">
    <source>
        <dbReference type="Proteomes" id="UP000287171"/>
    </source>
</evidence>
<feature type="transmembrane region" description="Helical" evidence="9">
    <location>
        <begin position="228"/>
        <end position="260"/>
    </location>
</feature>
<feature type="transmembrane region" description="Helical" evidence="9">
    <location>
        <begin position="309"/>
        <end position="326"/>
    </location>
</feature>
<feature type="transmembrane region" description="Helical" evidence="9">
    <location>
        <begin position="25"/>
        <end position="45"/>
    </location>
</feature>
<dbReference type="GO" id="GO:0055085">
    <property type="term" value="P:transmembrane transport"/>
    <property type="evidence" value="ECO:0007669"/>
    <property type="project" value="TreeGrafter"/>
</dbReference>
<dbReference type="PANTHER" id="PTHR21716:SF53">
    <property type="entry name" value="PERMEASE PERM-RELATED"/>
    <property type="match status" value="1"/>
</dbReference>
<feature type="transmembrane region" description="Helical" evidence="9">
    <location>
        <begin position="81"/>
        <end position="101"/>
    </location>
</feature>
<dbReference type="PANTHER" id="PTHR21716">
    <property type="entry name" value="TRANSMEMBRANE PROTEIN"/>
    <property type="match status" value="1"/>
</dbReference>
<gene>
    <name evidence="10" type="ORF">KDA_72630</name>
</gene>
<evidence type="ECO:0000313" key="10">
    <source>
        <dbReference type="EMBL" id="GCE31779.1"/>
    </source>
</evidence>
<name>A0A402BKA6_9CHLR</name>
<evidence type="ECO:0000256" key="7">
    <source>
        <dbReference type="ARBA" id="ARBA00023136"/>
    </source>
</evidence>
<evidence type="ECO:0000256" key="4">
    <source>
        <dbReference type="ARBA" id="ARBA00022475"/>
    </source>
</evidence>
<evidence type="ECO:0000256" key="2">
    <source>
        <dbReference type="ARBA" id="ARBA00009773"/>
    </source>
</evidence>
<feature type="transmembrane region" description="Helical" evidence="9">
    <location>
        <begin position="266"/>
        <end position="297"/>
    </location>
</feature>
<reference evidence="11" key="1">
    <citation type="submission" date="2018-12" db="EMBL/GenBank/DDBJ databases">
        <title>Tengunoibacter tsumagoiensis gen. nov., sp. nov., Dictyobacter kobayashii sp. nov., D. alpinus sp. nov., and D. joshuensis sp. nov. and description of Dictyobacteraceae fam. nov. within the order Ktedonobacterales isolated from Tengu-no-mugimeshi.</title>
        <authorList>
            <person name="Wang C.M."/>
            <person name="Zheng Y."/>
            <person name="Sakai Y."/>
            <person name="Toyoda A."/>
            <person name="Minakuchi Y."/>
            <person name="Abe K."/>
            <person name="Yokota A."/>
            <person name="Yabe S."/>
        </authorList>
    </citation>
    <scope>NUCLEOTIDE SEQUENCE [LARGE SCALE GENOMIC DNA]</scope>
    <source>
        <strain evidence="11">Uno16</strain>
    </source>
</reference>
<keyword evidence="3" id="KW-0813">Transport</keyword>
<dbReference type="GO" id="GO:0005886">
    <property type="term" value="C:plasma membrane"/>
    <property type="evidence" value="ECO:0007669"/>
    <property type="project" value="UniProtKB-SubCell"/>
</dbReference>
<sequence length="389" mass="42701">MSLDTQQPAVTAPQRTKRELWLDRLLISLTILAWIALTGVFFWLVSQISQAVILLAIAALIAYAIYPLVEVLRRYIPKPIAITLVYLVVFGALVTLLYFVGLTLVHQLTSLIHYIQQQVNQDGNDQLKPVVDALGQFGITRDQINSGARGLATQLQGLLTNIVPVISNLFSVLLNTVLITLLSVYFLLSGPRATKWLRTQLPRRYSQTVNTVLDITGNVVGGYIRGTFLLATVISTLTGIGLFFIGVPYALLLAILAFVMEFIPVIGIYITGVAIFVLAITKSVPIAIIAVAFMLVMQLLENNVFAPRILGGSVGLNPILTIFAVFAGSERFGIAGAFFAAPVVGLIQALLQAYWKYWRTRHPEEFTEEDSDKTNKISLPEKASTIQKG</sequence>
<dbReference type="Pfam" id="PF01594">
    <property type="entry name" value="AI-2E_transport"/>
    <property type="match status" value="1"/>
</dbReference>
<keyword evidence="5 9" id="KW-0812">Transmembrane</keyword>
<keyword evidence="6 9" id="KW-1133">Transmembrane helix</keyword>
<feature type="region of interest" description="Disordered" evidence="8">
    <location>
        <begin position="368"/>
        <end position="389"/>
    </location>
</feature>
<dbReference type="EMBL" id="BIFT01000002">
    <property type="protein sequence ID" value="GCE31779.1"/>
    <property type="molecule type" value="Genomic_DNA"/>
</dbReference>
<evidence type="ECO:0000256" key="5">
    <source>
        <dbReference type="ARBA" id="ARBA00022692"/>
    </source>
</evidence>
<comment type="subcellular location">
    <subcellularLocation>
        <location evidence="1">Cell membrane</location>
        <topology evidence="1">Multi-pass membrane protein</topology>
    </subcellularLocation>
</comment>
<feature type="transmembrane region" description="Helical" evidence="9">
    <location>
        <begin position="332"/>
        <end position="351"/>
    </location>
</feature>
<evidence type="ECO:0000256" key="9">
    <source>
        <dbReference type="SAM" id="Phobius"/>
    </source>
</evidence>
<dbReference type="RefSeq" id="WP_126631711.1">
    <property type="nucleotide sequence ID" value="NZ_BIFT01000002.1"/>
</dbReference>
<dbReference type="OrthoDB" id="9793390at2"/>
<proteinExistence type="inferred from homology"/>
<comment type="caution">
    <text evidence="10">The sequence shown here is derived from an EMBL/GenBank/DDBJ whole genome shotgun (WGS) entry which is preliminary data.</text>
</comment>
<dbReference type="Proteomes" id="UP000287171">
    <property type="component" value="Unassembled WGS sequence"/>
</dbReference>
<organism evidence="10 11">
    <name type="scientific">Dictyobacter alpinus</name>
    <dbReference type="NCBI Taxonomy" id="2014873"/>
    <lineage>
        <taxon>Bacteria</taxon>
        <taxon>Bacillati</taxon>
        <taxon>Chloroflexota</taxon>
        <taxon>Ktedonobacteria</taxon>
        <taxon>Ktedonobacterales</taxon>
        <taxon>Dictyobacteraceae</taxon>
        <taxon>Dictyobacter</taxon>
    </lineage>
</organism>
<evidence type="ECO:0000256" key="8">
    <source>
        <dbReference type="SAM" id="MobiDB-lite"/>
    </source>
</evidence>
<protein>
    <submittedName>
        <fullName evidence="10">AI-2E family transporter</fullName>
    </submittedName>
</protein>
<feature type="transmembrane region" description="Helical" evidence="9">
    <location>
        <begin position="51"/>
        <end position="69"/>
    </location>
</feature>
<evidence type="ECO:0000256" key="3">
    <source>
        <dbReference type="ARBA" id="ARBA00022448"/>
    </source>
</evidence>
<comment type="similarity">
    <text evidence="2">Belongs to the autoinducer-2 exporter (AI-2E) (TC 2.A.86) family.</text>
</comment>
<feature type="transmembrane region" description="Helical" evidence="9">
    <location>
        <begin position="165"/>
        <end position="188"/>
    </location>
</feature>
<keyword evidence="4" id="KW-1003">Cell membrane</keyword>
<dbReference type="AlphaFoldDB" id="A0A402BKA6"/>
<evidence type="ECO:0000256" key="1">
    <source>
        <dbReference type="ARBA" id="ARBA00004651"/>
    </source>
</evidence>
<evidence type="ECO:0000256" key="6">
    <source>
        <dbReference type="ARBA" id="ARBA00022989"/>
    </source>
</evidence>
<keyword evidence="7 9" id="KW-0472">Membrane</keyword>
<dbReference type="InterPro" id="IPR002549">
    <property type="entry name" value="AI-2E-like"/>
</dbReference>
<keyword evidence="11" id="KW-1185">Reference proteome</keyword>
<accession>A0A402BKA6</accession>